<reference evidence="1" key="2">
    <citation type="journal article" date="2023" name="IMA Fungus">
        <title>Comparative genomic study of the Penicillium genus elucidates a diverse pangenome and 15 lateral gene transfer events.</title>
        <authorList>
            <person name="Petersen C."/>
            <person name="Sorensen T."/>
            <person name="Nielsen M.R."/>
            <person name="Sondergaard T.E."/>
            <person name="Sorensen J.L."/>
            <person name="Fitzpatrick D.A."/>
            <person name="Frisvad J.C."/>
            <person name="Nielsen K.L."/>
        </authorList>
    </citation>
    <scope>NUCLEOTIDE SEQUENCE</scope>
    <source>
        <strain evidence="1">IBT 17660</strain>
    </source>
</reference>
<dbReference type="EMBL" id="JAPWDO010000005">
    <property type="protein sequence ID" value="KAJ5470423.1"/>
    <property type="molecule type" value="Genomic_DNA"/>
</dbReference>
<dbReference type="Proteomes" id="UP001147760">
    <property type="component" value="Unassembled WGS sequence"/>
</dbReference>
<keyword evidence="2" id="KW-1185">Reference proteome</keyword>
<dbReference type="OrthoDB" id="4323953at2759"/>
<dbReference type="AlphaFoldDB" id="A0A9X0BKJ1"/>
<reference evidence="1" key="1">
    <citation type="submission" date="2022-12" db="EMBL/GenBank/DDBJ databases">
        <authorList>
            <person name="Petersen C."/>
        </authorList>
    </citation>
    <scope>NUCLEOTIDE SEQUENCE</scope>
    <source>
        <strain evidence="1">IBT 17660</strain>
    </source>
</reference>
<accession>A0A9X0BKJ1</accession>
<name>A0A9X0BKJ1_9EURO</name>
<organism evidence="1 2">
    <name type="scientific">Penicillium desertorum</name>
    <dbReference type="NCBI Taxonomy" id="1303715"/>
    <lineage>
        <taxon>Eukaryota</taxon>
        <taxon>Fungi</taxon>
        <taxon>Dikarya</taxon>
        <taxon>Ascomycota</taxon>
        <taxon>Pezizomycotina</taxon>
        <taxon>Eurotiomycetes</taxon>
        <taxon>Eurotiomycetidae</taxon>
        <taxon>Eurotiales</taxon>
        <taxon>Aspergillaceae</taxon>
        <taxon>Penicillium</taxon>
    </lineage>
</organism>
<protein>
    <submittedName>
        <fullName evidence="1">Uncharacterized protein</fullName>
    </submittedName>
</protein>
<comment type="caution">
    <text evidence="1">The sequence shown here is derived from an EMBL/GenBank/DDBJ whole genome shotgun (WGS) entry which is preliminary data.</text>
</comment>
<proteinExistence type="predicted"/>
<sequence>MRSQSPISESKGSIGHDVPILSVSLKTENGSRELKRENGDISMEFRYKVIYHGVDTTNSTTAGPLTFFTNAFRDELKYQLDRRVQGGSQQWILYRYGDYCPGFVNDQPSKIHVAQGEDFVCLHLKCKSENRPSSGMIWELPELIIQAE</sequence>
<evidence type="ECO:0000313" key="1">
    <source>
        <dbReference type="EMBL" id="KAJ5470423.1"/>
    </source>
</evidence>
<gene>
    <name evidence="1" type="ORF">N7530_007780</name>
</gene>
<evidence type="ECO:0000313" key="2">
    <source>
        <dbReference type="Proteomes" id="UP001147760"/>
    </source>
</evidence>